<keyword evidence="7" id="KW-1185">Reference proteome</keyword>
<evidence type="ECO:0000256" key="3">
    <source>
        <dbReference type="ARBA" id="ARBA00022553"/>
    </source>
</evidence>
<dbReference type="SUPFAM" id="SSF55874">
    <property type="entry name" value="ATPase domain of HSP90 chaperone/DNA topoisomerase II/histidine kinase"/>
    <property type="match status" value="1"/>
</dbReference>
<dbReference type="InterPro" id="IPR004358">
    <property type="entry name" value="Sig_transdc_His_kin-like_C"/>
</dbReference>
<evidence type="ECO:0000256" key="1">
    <source>
        <dbReference type="ARBA" id="ARBA00000085"/>
    </source>
</evidence>
<reference evidence="7" key="1">
    <citation type="submission" date="2016-10" db="EMBL/GenBank/DDBJ databases">
        <authorList>
            <person name="Varghese N."/>
            <person name="Submissions S."/>
        </authorList>
    </citation>
    <scope>NUCLEOTIDE SEQUENCE [LARGE SCALE GENOMIC DNA]</scope>
    <source>
        <strain evidence="7">DSM 25811 / CCM 8410 / LMG 26954 / E90</strain>
    </source>
</reference>
<evidence type="ECO:0000259" key="5">
    <source>
        <dbReference type="PROSITE" id="PS50109"/>
    </source>
</evidence>
<dbReference type="PANTHER" id="PTHR43547">
    <property type="entry name" value="TWO-COMPONENT HISTIDINE KINASE"/>
    <property type="match status" value="1"/>
</dbReference>
<feature type="transmembrane region" description="Helical" evidence="4">
    <location>
        <begin position="182"/>
        <end position="202"/>
    </location>
</feature>
<evidence type="ECO:0000313" key="7">
    <source>
        <dbReference type="Proteomes" id="UP000198757"/>
    </source>
</evidence>
<dbReference type="InterPro" id="IPR005467">
    <property type="entry name" value="His_kinase_dom"/>
</dbReference>
<sequence>MLIYSKIPFSWSSSCRAPVTGAAPFLKRDALCRSQQICSIDLSLFHMTKRMKPLLLKYVNKVWNSIVNVGIQPAMPYVESRRTKLLNLLALPSIPFMFFYTVVNFVQGRYMLAGLNLASTLSALMVFAMHRRRMYLGARLVLIGVNLLIYTFTGLYFHNGAQYFLLNILIIVILVNDNRRVVIGLSLFIIIAHLLILFFPQPPVFGLPVPEERIWSNVATALLFVVLALLFFKSIQSDYEREIEGQRQALTIMNRDKERLFSIVAHDIRSPVATLDGLLEQFRNGLLSKEEMGAATAVLHDRVSRLSNTLDNLLRWSARGMQGIQMTPTHFLLAPLLAELELFFEPVVQQKKIPVSISVPSGVALYADRDQISVVFRNLFSNAIKFSFPGGQIEIAAAVQEGQVVITITDYGIGMDAELLERMFSGPQDPAYGTIGERGAGVGLLLCSEFVRQNKGTINVESAPGKGSRFSIGLPKGVAAPHGAISTGAET</sequence>
<feature type="transmembrane region" description="Helical" evidence="4">
    <location>
        <begin position="109"/>
        <end position="129"/>
    </location>
</feature>
<feature type="transmembrane region" description="Helical" evidence="4">
    <location>
        <begin position="214"/>
        <end position="232"/>
    </location>
</feature>
<evidence type="ECO:0000256" key="2">
    <source>
        <dbReference type="ARBA" id="ARBA00012438"/>
    </source>
</evidence>
<dbReference type="Pfam" id="PF00512">
    <property type="entry name" value="HisKA"/>
    <property type="match status" value="1"/>
</dbReference>
<dbReference type="STRING" id="1285928.SAMN04487894_12545"/>
<dbReference type="EMBL" id="FMZO01000025">
    <property type="protein sequence ID" value="SDE19067.1"/>
    <property type="molecule type" value="Genomic_DNA"/>
</dbReference>
<dbReference type="InterPro" id="IPR003661">
    <property type="entry name" value="HisK_dim/P_dom"/>
</dbReference>
<evidence type="ECO:0000256" key="4">
    <source>
        <dbReference type="SAM" id="Phobius"/>
    </source>
</evidence>
<dbReference type="PANTHER" id="PTHR43547:SF2">
    <property type="entry name" value="HYBRID SIGNAL TRANSDUCTION HISTIDINE KINASE C"/>
    <property type="match status" value="1"/>
</dbReference>
<dbReference type="Pfam" id="PF02518">
    <property type="entry name" value="HATPase_c"/>
    <property type="match status" value="1"/>
</dbReference>
<feature type="transmembrane region" description="Helical" evidence="4">
    <location>
        <begin position="159"/>
        <end position="175"/>
    </location>
</feature>
<organism evidence="6 7">
    <name type="scientific">Niabella drilacis (strain DSM 25811 / CCM 8410 / CCUG 62505 / LMG 26954 / E90)</name>
    <dbReference type="NCBI Taxonomy" id="1285928"/>
    <lineage>
        <taxon>Bacteria</taxon>
        <taxon>Pseudomonadati</taxon>
        <taxon>Bacteroidota</taxon>
        <taxon>Chitinophagia</taxon>
        <taxon>Chitinophagales</taxon>
        <taxon>Chitinophagaceae</taxon>
        <taxon>Niabella</taxon>
    </lineage>
</organism>
<dbReference type="Proteomes" id="UP000198757">
    <property type="component" value="Unassembled WGS sequence"/>
</dbReference>
<dbReference type="Gene3D" id="1.10.287.130">
    <property type="match status" value="1"/>
</dbReference>
<name>A0A1G7AWW4_NIADE</name>
<dbReference type="InterPro" id="IPR036097">
    <property type="entry name" value="HisK_dim/P_sf"/>
</dbReference>
<dbReference type="InterPro" id="IPR003594">
    <property type="entry name" value="HATPase_dom"/>
</dbReference>
<evidence type="ECO:0000313" key="6">
    <source>
        <dbReference type="EMBL" id="SDE19067.1"/>
    </source>
</evidence>
<keyword evidence="4" id="KW-1133">Transmembrane helix</keyword>
<dbReference type="GO" id="GO:0000155">
    <property type="term" value="F:phosphorelay sensor kinase activity"/>
    <property type="evidence" value="ECO:0007669"/>
    <property type="project" value="InterPro"/>
</dbReference>
<protein>
    <recommendedName>
        <fullName evidence="2">histidine kinase</fullName>
        <ecNumber evidence="2">2.7.13.3</ecNumber>
    </recommendedName>
</protein>
<keyword evidence="4" id="KW-0472">Membrane</keyword>
<dbReference type="PROSITE" id="PS50109">
    <property type="entry name" value="HIS_KIN"/>
    <property type="match status" value="1"/>
</dbReference>
<keyword evidence="6" id="KW-0418">Kinase</keyword>
<feature type="transmembrane region" description="Helical" evidence="4">
    <location>
        <begin position="136"/>
        <end position="153"/>
    </location>
</feature>
<dbReference type="Gene3D" id="3.30.565.10">
    <property type="entry name" value="Histidine kinase-like ATPase, C-terminal domain"/>
    <property type="match status" value="1"/>
</dbReference>
<feature type="domain" description="Histidine kinase" evidence="5">
    <location>
        <begin position="263"/>
        <end position="478"/>
    </location>
</feature>
<dbReference type="EC" id="2.7.13.3" evidence="2"/>
<keyword evidence="3" id="KW-0597">Phosphoprotein</keyword>
<dbReference type="OrthoDB" id="9810447at2"/>
<gene>
    <name evidence="6" type="ORF">SAMN04487894_12545</name>
</gene>
<comment type="catalytic activity">
    <reaction evidence="1">
        <text>ATP + protein L-histidine = ADP + protein N-phospho-L-histidine.</text>
        <dbReference type="EC" id="2.7.13.3"/>
    </reaction>
</comment>
<dbReference type="InterPro" id="IPR036890">
    <property type="entry name" value="HATPase_C_sf"/>
</dbReference>
<proteinExistence type="predicted"/>
<feature type="transmembrane region" description="Helical" evidence="4">
    <location>
        <begin position="85"/>
        <end position="103"/>
    </location>
</feature>
<accession>A0A1G7AWW4</accession>
<dbReference type="AlphaFoldDB" id="A0A1G7AWW4"/>
<dbReference type="CDD" id="cd00082">
    <property type="entry name" value="HisKA"/>
    <property type="match status" value="1"/>
</dbReference>
<dbReference type="SMART" id="SM00387">
    <property type="entry name" value="HATPase_c"/>
    <property type="match status" value="1"/>
</dbReference>
<dbReference type="SMART" id="SM00388">
    <property type="entry name" value="HisKA"/>
    <property type="match status" value="1"/>
</dbReference>
<dbReference type="SUPFAM" id="SSF47384">
    <property type="entry name" value="Homodimeric domain of signal transducing histidine kinase"/>
    <property type="match status" value="1"/>
</dbReference>
<dbReference type="RefSeq" id="WP_090393374.1">
    <property type="nucleotide sequence ID" value="NZ_FMZO01000025.1"/>
</dbReference>
<keyword evidence="4" id="KW-0812">Transmembrane</keyword>
<dbReference type="PRINTS" id="PR00344">
    <property type="entry name" value="BCTRLSENSOR"/>
</dbReference>
<keyword evidence="6" id="KW-0808">Transferase</keyword>